<evidence type="ECO:0000256" key="5">
    <source>
        <dbReference type="ARBA" id="ARBA00016406"/>
    </source>
</evidence>
<evidence type="ECO:0000256" key="1">
    <source>
        <dbReference type="ARBA" id="ARBA00001974"/>
    </source>
</evidence>
<reference evidence="16 17" key="1">
    <citation type="journal article" date="2019" name="Int. J. Syst. Evol. Microbiol.">
        <title>The Global Catalogue of Microorganisms (GCM) 10K type strain sequencing project: providing services to taxonomists for standard genome sequencing and annotation.</title>
        <authorList>
            <consortium name="The Broad Institute Genomics Platform"/>
            <consortium name="The Broad Institute Genome Sequencing Center for Infectious Disease"/>
            <person name="Wu L."/>
            <person name="Ma J."/>
        </authorList>
    </citation>
    <scope>NUCLEOTIDE SEQUENCE [LARGE SCALE GENOMIC DNA]</scope>
    <source>
        <strain evidence="16 17">JCM 16014</strain>
    </source>
</reference>
<dbReference type="SUPFAM" id="SSF51905">
    <property type="entry name" value="FAD/NAD(P)-binding domain"/>
    <property type="match status" value="2"/>
</dbReference>
<dbReference type="InterPro" id="IPR025700">
    <property type="entry name" value="Lys/Orn_oxygenase"/>
</dbReference>
<evidence type="ECO:0000256" key="2">
    <source>
        <dbReference type="ARBA" id="ARBA00004924"/>
    </source>
</evidence>
<evidence type="ECO:0000256" key="11">
    <source>
        <dbReference type="ARBA" id="ARBA00029939"/>
    </source>
</evidence>
<comment type="pathway">
    <text evidence="2">Siderophore biosynthesis.</text>
</comment>
<comment type="caution">
    <text evidence="16">The sequence shown here is derived from an EMBL/GenBank/DDBJ whole genome shotgun (WGS) entry which is preliminary data.</text>
</comment>
<keyword evidence="17" id="KW-1185">Reference proteome</keyword>
<keyword evidence="8" id="KW-0521">NADP</keyword>
<dbReference type="EC" id="1.14.13.59" evidence="4"/>
<comment type="cofactor">
    <cofactor evidence="1">
        <name>FAD</name>
        <dbReference type="ChEBI" id="CHEBI:57692"/>
    </cofactor>
</comment>
<evidence type="ECO:0000256" key="14">
    <source>
        <dbReference type="ARBA" id="ARBA00032738"/>
    </source>
</evidence>
<proteinExistence type="inferred from homology"/>
<comment type="catalytic activity">
    <reaction evidence="15">
        <text>L-lysine + NADPH + O2 = N(6)-hydroxy-L-lysine + NADP(+) + H2O</text>
        <dbReference type="Rhea" id="RHEA:23228"/>
        <dbReference type="ChEBI" id="CHEBI:15377"/>
        <dbReference type="ChEBI" id="CHEBI:15379"/>
        <dbReference type="ChEBI" id="CHEBI:32551"/>
        <dbReference type="ChEBI" id="CHEBI:57783"/>
        <dbReference type="ChEBI" id="CHEBI:57820"/>
        <dbReference type="ChEBI" id="CHEBI:58349"/>
        <dbReference type="EC" id="1.14.13.59"/>
    </reaction>
</comment>
<dbReference type="PANTHER" id="PTHR42802">
    <property type="entry name" value="MONOOXYGENASE"/>
    <property type="match status" value="1"/>
</dbReference>
<keyword evidence="9" id="KW-0560">Oxidoreductase</keyword>
<accession>A0ABN2UII7</accession>
<evidence type="ECO:0000256" key="13">
    <source>
        <dbReference type="ARBA" id="ARBA00032493"/>
    </source>
</evidence>
<evidence type="ECO:0000256" key="4">
    <source>
        <dbReference type="ARBA" id="ARBA00013076"/>
    </source>
</evidence>
<keyword evidence="10" id="KW-0503">Monooxygenase</keyword>
<evidence type="ECO:0000256" key="15">
    <source>
        <dbReference type="ARBA" id="ARBA00048407"/>
    </source>
</evidence>
<evidence type="ECO:0000313" key="17">
    <source>
        <dbReference type="Proteomes" id="UP001500751"/>
    </source>
</evidence>
<evidence type="ECO:0000256" key="3">
    <source>
        <dbReference type="ARBA" id="ARBA00007588"/>
    </source>
</evidence>
<evidence type="ECO:0000313" key="16">
    <source>
        <dbReference type="EMBL" id="GAA2038420.1"/>
    </source>
</evidence>
<dbReference type="Gene3D" id="3.50.50.60">
    <property type="entry name" value="FAD/NAD(P)-binding domain"/>
    <property type="match status" value="1"/>
</dbReference>
<protein>
    <recommendedName>
        <fullName evidence="5">L-lysine N6-monooxygenase MbtG</fullName>
        <ecNumber evidence="4">1.14.13.59</ecNumber>
    </recommendedName>
    <alternativeName>
        <fullName evidence="14">Lysine 6-N-hydroxylase</fullName>
    </alternativeName>
    <alternativeName>
        <fullName evidence="13">Lysine N6-hydroxylase</fullName>
    </alternativeName>
    <alternativeName>
        <fullName evidence="11">Lysine-N-oxygenase</fullName>
    </alternativeName>
    <alternativeName>
        <fullName evidence="12">Mycobactin synthase protein G</fullName>
    </alternativeName>
</protein>
<gene>
    <name evidence="16" type="ORF">GCM10009839_44960</name>
</gene>
<evidence type="ECO:0000256" key="6">
    <source>
        <dbReference type="ARBA" id="ARBA00022630"/>
    </source>
</evidence>
<dbReference type="Pfam" id="PF13434">
    <property type="entry name" value="Lys_Orn_oxgnase"/>
    <property type="match status" value="1"/>
</dbReference>
<keyword evidence="7" id="KW-0274">FAD</keyword>
<keyword evidence="6" id="KW-0285">Flavoprotein</keyword>
<comment type="similarity">
    <text evidence="3">Belongs to the lysine N(6)-hydroxylase/L-ornithine N(5)-oxygenase family.</text>
</comment>
<organism evidence="16 17">
    <name type="scientific">Catenulispora yoronensis</name>
    <dbReference type="NCBI Taxonomy" id="450799"/>
    <lineage>
        <taxon>Bacteria</taxon>
        <taxon>Bacillati</taxon>
        <taxon>Actinomycetota</taxon>
        <taxon>Actinomycetes</taxon>
        <taxon>Catenulisporales</taxon>
        <taxon>Catenulisporaceae</taxon>
        <taxon>Catenulispora</taxon>
    </lineage>
</organism>
<dbReference type="Proteomes" id="UP001500751">
    <property type="component" value="Unassembled WGS sequence"/>
</dbReference>
<dbReference type="PANTHER" id="PTHR42802:SF1">
    <property type="entry name" value="L-ORNITHINE N(5)-MONOOXYGENASE"/>
    <property type="match status" value="1"/>
</dbReference>
<evidence type="ECO:0000256" key="12">
    <source>
        <dbReference type="ARBA" id="ARBA00031158"/>
    </source>
</evidence>
<evidence type="ECO:0000256" key="9">
    <source>
        <dbReference type="ARBA" id="ARBA00023002"/>
    </source>
</evidence>
<name>A0ABN2UII7_9ACTN</name>
<evidence type="ECO:0000256" key="10">
    <source>
        <dbReference type="ARBA" id="ARBA00023033"/>
    </source>
</evidence>
<dbReference type="InterPro" id="IPR036188">
    <property type="entry name" value="FAD/NAD-bd_sf"/>
</dbReference>
<evidence type="ECO:0000256" key="8">
    <source>
        <dbReference type="ARBA" id="ARBA00022857"/>
    </source>
</evidence>
<dbReference type="EMBL" id="BAAAQN010000026">
    <property type="protein sequence ID" value="GAA2038420.1"/>
    <property type="molecule type" value="Genomic_DNA"/>
</dbReference>
<sequence length="429" mass="46721">MNVPAYHAVGIGAGPANLSLAALYQGVRSEGAAAGGGGGLALFDRQAGPAWHEALLHPGVGMQTSWLKDLVSVVDPTHPLSFLNYLVTTGRFFALLNSQFDSLPRREYQAYLAWAAQRMDGLHYGVDIDRISLTPDGFQVWAGGVPQAVAAHLVLGVGSRPVLPAALRGLPPDAVFIADELGARLAAMDGHRHEPVAVLGGGQTGCEAVVRLIGLGFTDIKWIGRGQWFKTIDDSPLANDFYRPEHQKFLQGLTLSTRRRLIEEQRHTGDALTPGAMKSLYQANYGAMLEKGAGFPARIHIGHDVTGATMDGDTVVLHCETSEQQADIPVRHAVVAMGREKTPIPFDDELRRRVDVDDHGEMIVESDCSVRWKSREGHRIYAMNRARFSHGIPDANLTLLPVRAALILNSMFDREVYRLEDSLCTVAWG</sequence>
<dbReference type="RefSeq" id="WP_344667601.1">
    <property type="nucleotide sequence ID" value="NZ_BAAAQN010000026.1"/>
</dbReference>
<evidence type="ECO:0000256" key="7">
    <source>
        <dbReference type="ARBA" id="ARBA00022827"/>
    </source>
</evidence>